<dbReference type="AlphaFoldDB" id="A0A2P2J735"/>
<evidence type="ECO:0000313" key="1">
    <source>
        <dbReference type="EMBL" id="MBW89279.1"/>
    </source>
</evidence>
<dbReference type="EMBL" id="GGEC01008796">
    <property type="protein sequence ID" value="MBW89279.1"/>
    <property type="molecule type" value="Transcribed_RNA"/>
</dbReference>
<accession>A0A2P2J735</accession>
<proteinExistence type="predicted"/>
<organism evidence="1">
    <name type="scientific">Rhizophora mucronata</name>
    <name type="common">Asiatic mangrove</name>
    <dbReference type="NCBI Taxonomy" id="61149"/>
    <lineage>
        <taxon>Eukaryota</taxon>
        <taxon>Viridiplantae</taxon>
        <taxon>Streptophyta</taxon>
        <taxon>Embryophyta</taxon>
        <taxon>Tracheophyta</taxon>
        <taxon>Spermatophyta</taxon>
        <taxon>Magnoliopsida</taxon>
        <taxon>eudicotyledons</taxon>
        <taxon>Gunneridae</taxon>
        <taxon>Pentapetalae</taxon>
        <taxon>rosids</taxon>
        <taxon>fabids</taxon>
        <taxon>Malpighiales</taxon>
        <taxon>Rhizophoraceae</taxon>
        <taxon>Rhizophora</taxon>
    </lineage>
</organism>
<reference evidence="1" key="1">
    <citation type="submission" date="2018-02" db="EMBL/GenBank/DDBJ databases">
        <title>Rhizophora mucronata_Transcriptome.</title>
        <authorList>
            <person name="Meera S.P."/>
            <person name="Sreeshan A."/>
            <person name="Augustine A."/>
        </authorList>
    </citation>
    <scope>NUCLEOTIDE SEQUENCE</scope>
    <source>
        <tissue evidence="1">Leaf</tissue>
    </source>
</reference>
<sequence length="33" mass="3809">MHVSITYAPNQNNKIRMIAEQVIECCTRIVCET</sequence>
<protein>
    <submittedName>
        <fullName evidence="1">Uncharacterized protein</fullName>
    </submittedName>
</protein>
<name>A0A2P2J735_RHIMU</name>